<accession>A0A7V9WTJ3</accession>
<dbReference type="EMBL" id="JACEGE010000035">
    <property type="protein sequence ID" value="MBA2796817.1"/>
    <property type="molecule type" value="Genomic_DNA"/>
</dbReference>
<sequence length="303" mass="35249">MKHDHAYSKHFKDDISPQEAYAYFHKRPLDSDEFRCNKNCDVPVTLVNVRSSPDKWKVPPYFKYRSGYDGKHTTSCPNISKITKVIKRSTKKKNTHTYKPSEDLIINLSSSNPTSYEEVGTSQKNYSTGKNSQTYQSDFEFPTVKHRSTRLSKLSSTVNHFLSHPKDIVNFNGTTGPLDSFFYELRHGHYKLSFEEKIHHGKASAKKVRNKNGQLLILLEFEQKCQLDDAYFEKPAVFINADVLKENIQQHQKLLKHCQSGEPFHLYIWGKFFVTSNLKIRLLKGETPDSNLLNKFYLKDWSE</sequence>
<comment type="caution">
    <text evidence="1">The sequence shown here is derived from an EMBL/GenBank/DDBJ whole genome shotgun (WGS) entry which is preliminary data.</text>
</comment>
<evidence type="ECO:0000313" key="1">
    <source>
        <dbReference type="EMBL" id="MBA2796817.1"/>
    </source>
</evidence>
<dbReference type="RefSeq" id="WP_006739856.1">
    <property type="nucleotide sequence ID" value="NZ_JACEGE010000035.1"/>
</dbReference>
<dbReference type="Proteomes" id="UP000524462">
    <property type="component" value="Unassembled WGS sequence"/>
</dbReference>
<name>A0A7V9WTJ3_STRPO</name>
<gene>
    <name evidence="1" type="ORF">H1B29_10085</name>
</gene>
<reference evidence="1 2" key="1">
    <citation type="submission" date="2020-07" db="EMBL/GenBank/DDBJ databases">
        <title>Molecular and genomic characterization of Streptococcus porcinus isolated from diseased swine in Brazil.</title>
        <authorList>
            <person name="Moreno L.Z."/>
            <person name="Matajira C.E.C."/>
            <person name="Poor A.P."/>
            <person name="Dutra M.C."/>
            <person name="Moreno A.M."/>
        </authorList>
    </citation>
    <scope>NUCLEOTIDE SEQUENCE [LARGE SCALE GENOMIC DNA]</scope>
    <source>
        <strain evidence="1 2">SP0816-2</strain>
    </source>
</reference>
<organism evidence="1 2">
    <name type="scientific">Streptococcus porcinus</name>
    <dbReference type="NCBI Taxonomy" id="1340"/>
    <lineage>
        <taxon>Bacteria</taxon>
        <taxon>Bacillati</taxon>
        <taxon>Bacillota</taxon>
        <taxon>Bacilli</taxon>
        <taxon>Lactobacillales</taxon>
        <taxon>Streptococcaceae</taxon>
        <taxon>Streptococcus</taxon>
    </lineage>
</organism>
<evidence type="ECO:0000313" key="2">
    <source>
        <dbReference type="Proteomes" id="UP000524462"/>
    </source>
</evidence>
<proteinExistence type="predicted"/>
<dbReference type="AlphaFoldDB" id="A0A7V9WTJ3"/>
<protein>
    <submittedName>
        <fullName evidence="1">Uncharacterized protein</fullName>
    </submittedName>
</protein>